<dbReference type="EMBL" id="JH413829">
    <property type="protein sequence ID" value="EHL30527.1"/>
    <property type="molecule type" value="Genomic_DNA"/>
</dbReference>
<gene>
    <name evidence="1" type="ORF">LDG_7479</name>
</gene>
<accession>G9EQD2</accession>
<protein>
    <submittedName>
        <fullName evidence="1">Uncharacterized protein</fullName>
    </submittedName>
</protein>
<name>G9EQD2_9GAMM</name>
<dbReference type="InParanoid" id="G9EQD2"/>
<keyword evidence="2" id="KW-1185">Reference proteome</keyword>
<dbReference type="STRING" id="658187.LDG_7479"/>
<proteinExistence type="predicted"/>
<dbReference type="Proteomes" id="UP000002770">
    <property type="component" value="Unassembled WGS sequence"/>
</dbReference>
<dbReference type="HOGENOM" id="CLU_130364_0_0_6"/>
<sequence length="169" mass="19138">MKLTEIYGPLFVNRHGVKDSGVWYEALCDLTENDIKFGLSALFRAKEHKDWPPSCLQFRHLCLSKQEPEANGLPTVHAAFYEARRNLSFSKAQWSHPAIKITVKIVGVDKVNAARADLAFAQFKPMYLKVCAEISLGKDVPFVADDELIIRRKNTTKIPRLAQLIKELA</sequence>
<organism evidence="1 2">
    <name type="scientific">Legionella drancourtii LLAP12</name>
    <dbReference type="NCBI Taxonomy" id="658187"/>
    <lineage>
        <taxon>Bacteria</taxon>
        <taxon>Pseudomonadati</taxon>
        <taxon>Pseudomonadota</taxon>
        <taxon>Gammaproteobacteria</taxon>
        <taxon>Legionellales</taxon>
        <taxon>Legionellaceae</taxon>
        <taxon>Legionella</taxon>
    </lineage>
</organism>
<dbReference type="AlphaFoldDB" id="G9EQD2"/>
<evidence type="ECO:0000313" key="2">
    <source>
        <dbReference type="Proteomes" id="UP000002770"/>
    </source>
</evidence>
<reference evidence="1 2" key="1">
    <citation type="journal article" date="2011" name="BMC Genomics">
        <title>Insight into cross-talk between intra-amoebal pathogens.</title>
        <authorList>
            <person name="Gimenez G."/>
            <person name="Bertelli C."/>
            <person name="Moliner C."/>
            <person name="Robert C."/>
            <person name="Raoult D."/>
            <person name="Fournier P.E."/>
            <person name="Greub G."/>
        </authorList>
    </citation>
    <scope>NUCLEOTIDE SEQUENCE [LARGE SCALE GENOMIC DNA]</scope>
    <source>
        <strain evidence="1 2">LLAP12</strain>
    </source>
</reference>
<evidence type="ECO:0000313" key="1">
    <source>
        <dbReference type="EMBL" id="EHL30527.1"/>
    </source>
</evidence>